<dbReference type="InterPro" id="IPR027417">
    <property type="entry name" value="P-loop_NTPase"/>
</dbReference>
<feature type="binding site" evidence="15">
    <location>
        <begin position="193"/>
        <end position="200"/>
    </location>
    <ligand>
        <name>ATP</name>
        <dbReference type="ChEBI" id="CHEBI:30616"/>
    </ligand>
</feature>
<keyword evidence="11 15" id="KW-1133">Transmembrane helix</keyword>
<comment type="subcellular location">
    <subcellularLocation>
        <location evidence="15">Cell membrane</location>
        <topology evidence="15">Multi-pass membrane protein</topology>
        <orientation evidence="15">Cytoplasmic side</orientation>
    </subcellularLocation>
    <subcellularLocation>
        <location evidence="1">Membrane</location>
    </subcellularLocation>
</comment>
<feature type="binding site" evidence="15">
    <location>
        <position position="419"/>
    </location>
    <ligand>
        <name>Zn(2+)</name>
        <dbReference type="ChEBI" id="CHEBI:29105"/>
        <note>catalytic</note>
    </ligand>
</feature>
<dbReference type="GO" id="GO:0004176">
    <property type="term" value="F:ATP-dependent peptidase activity"/>
    <property type="evidence" value="ECO:0007669"/>
    <property type="project" value="InterPro"/>
</dbReference>
<dbReference type="FunFam" id="1.10.8.60:FF:000001">
    <property type="entry name" value="ATP-dependent zinc metalloprotease FtsH"/>
    <property type="match status" value="1"/>
</dbReference>
<feature type="binding site" evidence="15">
    <location>
        <position position="415"/>
    </location>
    <ligand>
        <name>Zn(2+)</name>
        <dbReference type="ChEBI" id="CHEBI:29105"/>
        <note>catalytic</note>
    </ligand>
</feature>
<dbReference type="InterPro" id="IPR000642">
    <property type="entry name" value="Peptidase_M41"/>
</dbReference>
<evidence type="ECO:0000256" key="4">
    <source>
        <dbReference type="ARBA" id="ARBA00022670"/>
    </source>
</evidence>
<evidence type="ECO:0000256" key="12">
    <source>
        <dbReference type="ARBA" id="ARBA00023049"/>
    </source>
</evidence>
<dbReference type="InterPro" id="IPR041569">
    <property type="entry name" value="AAA_lid_3"/>
</dbReference>
<dbReference type="Gene3D" id="3.40.50.300">
    <property type="entry name" value="P-loop containing nucleotide triphosphate hydrolases"/>
    <property type="match status" value="1"/>
</dbReference>
<dbReference type="InterPro" id="IPR037219">
    <property type="entry name" value="Peptidase_M41-like"/>
</dbReference>
<keyword evidence="20" id="KW-1185">Reference proteome</keyword>
<dbReference type="FunFam" id="3.40.50.300:FF:000001">
    <property type="entry name" value="ATP-dependent zinc metalloprotease FtsH"/>
    <property type="match status" value="1"/>
</dbReference>
<evidence type="ECO:0000256" key="8">
    <source>
        <dbReference type="ARBA" id="ARBA00022801"/>
    </source>
</evidence>
<dbReference type="Proteomes" id="UP000229044">
    <property type="component" value="Unassembled WGS sequence"/>
</dbReference>
<dbReference type="Pfam" id="PF17862">
    <property type="entry name" value="AAA_lid_3"/>
    <property type="match status" value="1"/>
</dbReference>
<comment type="cofactor">
    <cofactor evidence="15">
        <name>Zn(2+)</name>
        <dbReference type="ChEBI" id="CHEBI:29105"/>
    </cofactor>
    <text evidence="15">Binds 1 zinc ion per subunit.</text>
</comment>
<comment type="subunit">
    <text evidence="15">Homohexamer.</text>
</comment>
<feature type="region of interest" description="Disordered" evidence="17">
    <location>
        <begin position="595"/>
        <end position="644"/>
    </location>
</feature>
<dbReference type="Gene3D" id="3.30.720.210">
    <property type="match status" value="1"/>
</dbReference>
<keyword evidence="7 15" id="KW-0547">Nucleotide-binding</keyword>
<dbReference type="PANTHER" id="PTHR23076">
    <property type="entry name" value="METALLOPROTEASE M41 FTSH"/>
    <property type="match status" value="1"/>
</dbReference>
<dbReference type="SUPFAM" id="SSF140990">
    <property type="entry name" value="FtsH protease domain-like"/>
    <property type="match status" value="1"/>
</dbReference>
<dbReference type="GO" id="GO:0008270">
    <property type="term" value="F:zinc ion binding"/>
    <property type="evidence" value="ECO:0007669"/>
    <property type="project" value="UniProtKB-UniRule"/>
</dbReference>
<keyword evidence="13 15" id="KW-0472">Membrane</keyword>
<dbReference type="SMART" id="SM00382">
    <property type="entry name" value="AAA"/>
    <property type="match status" value="1"/>
</dbReference>
<dbReference type="GO" id="GO:0030163">
    <property type="term" value="P:protein catabolic process"/>
    <property type="evidence" value="ECO:0007669"/>
    <property type="project" value="UniProtKB-UniRule"/>
</dbReference>
<feature type="binding site" evidence="15">
    <location>
        <position position="493"/>
    </location>
    <ligand>
        <name>Zn(2+)</name>
        <dbReference type="ChEBI" id="CHEBI:29105"/>
        <note>catalytic</note>
    </ligand>
</feature>
<comment type="similarity">
    <text evidence="16">Belongs to the AAA ATPase family.</text>
</comment>
<dbReference type="GO" id="GO:0005524">
    <property type="term" value="F:ATP binding"/>
    <property type="evidence" value="ECO:0007669"/>
    <property type="project" value="UniProtKB-UniRule"/>
</dbReference>
<evidence type="ECO:0000256" key="7">
    <source>
        <dbReference type="ARBA" id="ARBA00022741"/>
    </source>
</evidence>
<dbReference type="Gene3D" id="1.20.58.760">
    <property type="entry name" value="Peptidase M41"/>
    <property type="match status" value="1"/>
</dbReference>
<feature type="domain" description="AAA+ ATPase" evidence="18">
    <location>
        <begin position="185"/>
        <end position="324"/>
    </location>
</feature>
<dbReference type="InterPro" id="IPR005936">
    <property type="entry name" value="FtsH"/>
</dbReference>
<evidence type="ECO:0000256" key="1">
    <source>
        <dbReference type="ARBA" id="ARBA00004370"/>
    </source>
</evidence>
<dbReference type="CDD" id="cd19501">
    <property type="entry name" value="RecA-like_FtsH"/>
    <property type="match status" value="1"/>
</dbReference>
<comment type="caution">
    <text evidence="19">The sequence shown here is derived from an EMBL/GenBank/DDBJ whole genome shotgun (WGS) entry which is preliminary data.</text>
</comment>
<dbReference type="GO" id="GO:0006508">
    <property type="term" value="P:proteolysis"/>
    <property type="evidence" value="ECO:0007669"/>
    <property type="project" value="UniProtKB-KW"/>
</dbReference>
<keyword evidence="3 15" id="KW-1003">Cell membrane</keyword>
<dbReference type="EMBL" id="NTFI01000001">
    <property type="protein sequence ID" value="PHQ27597.1"/>
    <property type="molecule type" value="Genomic_DNA"/>
</dbReference>
<dbReference type="PROSITE" id="PS00674">
    <property type="entry name" value="AAA"/>
    <property type="match status" value="1"/>
</dbReference>
<comment type="similarity">
    <text evidence="2 15">In the C-terminal section; belongs to the peptidase M41 family.</text>
</comment>
<dbReference type="InterPro" id="IPR011546">
    <property type="entry name" value="Pept_M41_FtsH_extracell"/>
</dbReference>
<dbReference type="GO" id="GO:0005886">
    <property type="term" value="C:plasma membrane"/>
    <property type="evidence" value="ECO:0007669"/>
    <property type="project" value="UniProtKB-SubCell"/>
</dbReference>
<organism evidence="19 20">
    <name type="scientific">Marinobacter guineae</name>
    <dbReference type="NCBI Taxonomy" id="432303"/>
    <lineage>
        <taxon>Bacteria</taxon>
        <taxon>Pseudomonadati</taxon>
        <taxon>Pseudomonadota</taxon>
        <taxon>Gammaproteobacteria</taxon>
        <taxon>Pseudomonadales</taxon>
        <taxon>Marinobacteraceae</taxon>
        <taxon>Marinobacter</taxon>
    </lineage>
</organism>
<dbReference type="PANTHER" id="PTHR23076:SF97">
    <property type="entry name" value="ATP-DEPENDENT ZINC METALLOPROTEASE YME1L1"/>
    <property type="match status" value="1"/>
</dbReference>
<dbReference type="GO" id="GO:0016887">
    <property type="term" value="F:ATP hydrolysis activity"/>
    <property type="evidence" value="ECO:0007669"/>
    <property type="project" value="UniProtKB-UniRule"/>
</dbReference>
<evidence type="ECO:0000256" key="11">
    <source>
        <dbReference type="ARBA" id="ARBA00022989"/>
    </source>
</evidence>
<keyword evidence="6 15" id="KW-0479">Metal-binding</keyword>
<evidence type="ECO:0000256" key="13">
    <source>
        <dbReference type="ARBA" id="ARBA00023136"/>
    </source>
</evidence>
<sequence>MAKNLVLWLIIAAVLLMVFQNFSPTTTGQQVNYSQFVEMVQQGQVRQVTIDGLEVQGTRDDGSQFQTIRPQVSDNKLMDDLLANQVEVIGKQPERQSLWTQLLVAAFPILIIIALFVFFMRQMQGGGGGKGPMSFGKSKARLMSEDQIKTTFGDVAGVDEAKEDVKELVDFLRDPSKFQRLGGSIPKGVLMVGQPGTGKTLLAKAIAGEAKVPFFSISGSDFVEMFVGVGASRVRDMFEQAKKQSPCIIFIDEIDAVGRHRGAGMGGGHDEREQTLNQLLVEMDGFEGNEGVIVIAATNRPDVLDPALLRPGRFDRQVVVGLPDIIGREQILKVHMKKVPLDDSVEPALIARGTPGFSGADLANLVNEAALFAARRNQRLVSMEEFELAKDKIMMGAERKSMVMSEKEKRNTAYHESGHAIVGRLMPEHDPVYKVSIIPRGRALGVTMFLPEEDRYSHSKRFLISSICSLFGGRIAEELTLGFDGVTTGASNDIERATSLARNMVTRWGLSEKLGPLQYDTDSEEPFLGRSAGQSQTVYSPETAQRIDEEVRNIIDTCYEKAKQILIDNREKLDLMADALMKYETIDRHQIDDIMEGRAPRPPKGWGDSGPAGGVKADEPEVAPEPKASDDGRHPGVGRPAGEH</sequence>
<evidence type="ECO:0000256" key="10">
    <source>
        <dbReference type="ARBA" id="ARBA00022840"/>
    </source>
</evidence>
<gene>
    <name evidence="15" type="primary">ftsH</name>
    <name evidence="19" type="ORF">CLH62_07930</name>
</gene>
<keyword evidence="4 15" id="KW-0645">Protease</keyword>
<dbReference type="NCBIfam" id="TIGR01241">
    <property type="entry name" value="FtsH_fam"/>
    <property type="match status" value="1"/>
</dbReference>
<evidence type="ECO:0000256" key="17">
    <source>
        <dbReference type="SAM" id="MobiDB-lite"/>
    </source>
</evidence>
<evidence type="ECO:0000256" key="5">
    <source>
        <dbReference type="ARBA" id="ARBA00022692"/>
    </source>
</evidence>
<evidence type="ECO:0000256" key="16">
    <source>
        <dbReference type="RuleBase" id="RU003651"/>
    </source>
</evidence>
<dbReference type="Pfam" id="PF00004">
    <property type="entry name" value="AAA"/>
    <property type="match status" value="1"/>
</dbReference>
<dbReference type="Pfam" id="PF06480">
    <property type="entry name" value="FtsH_ext"/>
    <property type="match status" value="1"/>
</dbReference>
<dbReference type="Gene3D" id="1.10.8.60">
    <property type="match status" value="1"/>
</dbReference>
<reference evidence="19 20" key="1">
    <citation type="submission" date="2017-09" db="EMBL/GenBank/DDBJ databases">
        <title>The draft genome sequences of Marinobacter guineae M3B.</title>
        <authorList>
            <person name="Cao J."/>
        </authorList>
    </citation>
    <scope>NUCLEOTIDE SEQUENCE [LARGE SCALE GENOMIC DNA]</scope>
    <source>
        <strain evidence="19 20">M3B</strain>
    </source>
</reference>
<comment type="similarity">
    <text evidence="14 15">In the central section; belongs to the AAA ATPase family.</text>
</comment>
<accession>A0A2G1VLD9</accession>
<evidence type="ECO:0000259" key="18">
    <source>
        <dbReference type="SMART" id="SM00382"/>
    </source>
</evidence>
<dbReference type="SUPFAM" id="SSF52540">
    <property type="entry name" value="P-loop containing nucleoside triphosphate hydrolases"/>
    <property type="match status" value="1"/>
</dbReference>
<dbReference type="FunFam" id="1.20.58.760:FF:000001">
    <property type="entry name" value="ATP-dependent zinc metalloprotease FtsH"/>
    <property type="match status" value="1"/>
</dbReference>
<name>A0A2G1VLD9_9GAMM</name>
<keyword evidence="12 15" id="KW-0482">Metalloprotease</keyword>
<dbReference type="InterPro" id="IPR003593">
    <property type="entry name" value="AAA+_ATPase"/>
</dbReference>
<dbReference type="EC" id="3.4.24.-" evidence="15"/>
<comment type="function">
    <text evidence="15">Acts as a processive, ATP-dependent zinc metallopeptidase for both cytoplasmic and membrane proteins. Plays a role in the quality control of integral membrane proteins.</text>
</comment>
<dbReference type="OrthoDB" id="9809379at2"/>
<dbReference type="InterPro" id="IPR003960">
    <property type="entry name" value="ATPase_AAA_CS"/>
</dbReference>
<evidence type="ECO:0000256" key="3">
    <source>
        <dbReference type="ARBA" id="ARBA00022475"/>
    </source>
</evidence>
<evidence type="ECO:0000256" key="6">
    <source>
        <dbReference type="ARBA" id="ARBA00022723"/>
    </source>
</evidence>
<keyword evidence="9 15" id="KW-0862">Zinc</keyword>
<evidence type="ECO:0000256" key="15">
    <source>
        <dbReference type="HAMAP-Rule" id="MF_01458"/>
    </source>
</evidence>
<evidence type="ECO:0000256" key="9">
    <source>
        <dbReference type="ARBA" id="ARBA00022833"/>
    </source>
</evidence>
<dbReference type="HAMAP" id="MF_01458">
    <property type="entry name" value="FtsH"/>
    <property type="match status" value="1"/>
</dbReference>
<dbReference type="AlphaFoldDB" id="A0A2G1VLD9"/>
<dbReference type="GO" id="GO:0004222">
    <property type="term" value="F:metalloendopeptidase activity"/>
    <property type="evidence" value="ECO:0007669"/>
    <property type="project" value="InterPro"/>
</dbReference>
<keyword evidence="8 15" id="KW-0378">Hydrolase</keyword>
<comment type="caution">
    <text evidence="15">Lacks conserved residue(s) required for the propagation of feature annotation.</text>
</comment>
<feature type="active site" evidence="15">
    <location>
        <position position="416"/>
    </location>
</feature>
<dbReference type="Pfam" id="PF01434">
    <property type="entry name" value="Peptidase_M41"/>
    <property type="match status" value="1"/>
</dbReference>
<evidence type="ECO:0000256" key="2">
    <source>
        <dbReference type="ARBA" id="ARBA00010044"/>
    </source>
</evidence>
<keyword evidence="10 15" id="KW-0067">ATP-binding</keyword>
<proteinExistence type="inferred from homology"/>
<protein>
    <recommendedName>
        <fullName evidence="15">ATP-dependent zinc metalloprotease FtsH</fullName>
        <ecNumber evidence="15">3.4.24.-</ecNumber>
    </recommendedName>
</protein>
<feature type="transmembrane region" description="Helical" evidence="15">
    <location>
        <begin position="98"/>
        <end position="120"/>
    </location>
</feature>
<evidence type="ECO:0000313" key="19">
    <source>
        <dbReference type="EMBL" id="PHQ27597.1"/>
    </source>
</evidence>
<evidence type="ECO:0000313" key="20">
    <source>
        <dbReference type="Proteomes" id="UP000229044"/>
    </source>
</evidence>
<dbReference type="InterPro" id="IPR003959">
    <property type="entry name" value="ATPase_AAA_core"/>
</dbReference>
<evidence type="ECO:0000256" key="14">
    <source>
        <dbReference type="ARBA" id="ARBA00061570"/>
    </source>
</evidence>
<dbReference type="NCBIfam" id="NF008004">
    <property type="entry name" value="PRK10733.1"/>
    <property type="match status" value="1"/>
</dbReference>
<keyword evidence="5 15" id="KW-0812">Transmembrane</keyword>